<accession>A0AAD5MM98</accession>
<dbReference type="AlphaFoldDB" id="A0AAD5MM98"/>
<gene>
    <name evidence="1" type="ORF">KIN20_020241</name>
</gene>
<sequence length="51" mass="5684">MRTDARLSNVLVVTLLSFKSDLLRRNTAQVGTHLIRSSTRIEGAVLTDEDN</sequence>
<comment type="caution">
    <text evidence="1">The sequence shown here is derived from an EMBL/GenBank/DDBJ whole genome shotgun (WGS) entry which is preliminary data.</text>
</comment>
<name>A0AAD5MM98_PARTN</name>
<keyword evidence="2" id="KW-1185">Reference proteome</keyword>
<reference evidence="1" key="1">
    <citation type="submission" date="2021-06" db="EMBL/GenBank/DDBJ databases">
        <title>Parelaphostrongylus tenuis whole genome reference sequence.</title>
        <authorList>
            <person name="Garwood T.J."/>
            <person name="Larsen P.A."/>
            <person name="Fountain-Jones N.M."/>
            <person name="Garbe J.R."/>
            <person name="Macchietto M.G."/>
            <person name="Kania S.A."/>
            <person name="Gerhold R.W."/>
            <person name="Richards J.E."/>
            <person name="Wolf T.M."/>
        </authorList>
    </citation>
    <scope>NUCLEOTIDE SEQUENCE</scope>
    <source>
        <strain evidence="1">MNPRO001-30</strain>
        <tissue evidence="1">Meninges</tissue>
    </source>
</reference>
<protein>
    <submittedName>
        <fullName evidence="1">Uncharacterized protein</fullName>
    </submittedName>
</protein>
<dbReference type="EMBL" id="JAHQIW010004105">
    <property type="protein sequence ID" value="KAJ1361067.1"/>
    <property type="molecule type" value="Genomic_DNA"/>
</dbReference>
<evidence type="ECO:0000313" key="2">
    <source>
        <dbReference type="Proteomes" id="UP001196413"/>
    </source>
</evidence>
<proteinExistence type="predicted"/>
<evidence type="ECO:0000313" key="1">
    <source>
        <dbReference type="EMBL" id="KAJ1361067.1"/>
    </source>
</evidence>
<dbReference type="Proteomes" id="UP001196413">
    <property type="component" value="Unassembled WGS sequence"/>
</dbReference>
<organism evidence="1 2">
    <name type="scientific">Parelaphostrongylus tenuis</name>
    <name type="common">Meningeal worm</name>
    <dbReference type="NCBI Taxonomy" id="148309"/>
    <lineage>
        <taxon>Eukaryota</taxon>
        <taxon>Metazoa</taxon>
        <taxon>Ecdysozoa</taxon>
        <taxon>Nematoda</taxon>
        <taxon>Chromadorea</taxon>
        <taxon>Rhabditida</taxon>
        <taxon>Rhabditina</taxon>
        <taxon>Rhabditomorpha</taxon>
        <taxon>Strongyloidea</taxon>
        <taxon>Metastrongylidae</taxon>
        <taxon>Parelaphostrongylus</taxon>
    </lineage>
</organism>